<name>A0A0E9XI66_ANGAN</name>
<dbReference type="EMBL" id="GBXM01007052">
    <property type="protein sequence ID" value="JAI01526.1"/>
    <property type="molecule type" value="Transcribed_RNA"/>
</dbReference>
<accession>A0A0E9XI66</accession>
<reference evidence="1" key="1">
    <citation type="submission" date="2014-11" db="EMBL/GenBank/DDBJ databases">
        <authorList>
            <person name="Amaro Gonzalez C."/>
        </authorList>
    </citation>
    <scope>NUCLEOTIDE SEQUENCE</scope>
</reference>
<organism evidence="1">
    <name type="scientific">Anguilla anguilla</name>
    <name type="common">European freshwater eel</name>
    <name type="synonym">Muraena anguilla</name>
    <dbReference type="NCBI Taxonomy" id="7936"/>
    <lineage>
        <taxon>Eukaryota</taxon>
        <taxon>Metazoa</taxon>
        <taxon>Chordata</taxon>
        <taxon>Craniata</taxon>
        <taxon>Vertebrata</taxon>
        <taxon>Euteleostomi</taxon>
        <taxon>Actinopterygii</taxon>
        <taxon>Neopterygii</taxon>
        <taxon>Teleostei</taxon>
        <taxon>Anguilliformes</taxon>
        <taxon>Anguillidae</taxon>
        <taxon>Anguilla</taxon>
    </lineage>
</organism>
<proteinExistence type="predicted"/>
<evidence type="ECO:0000313" key="1">
    <source>
        <dbReference type="EMBL" id="JAI01526.1"/>
    </source>
</evidence>
<sequence>MVNGLHLYTAFIQSTLKLMPIIHPFTHTLTHQW</sequence>
<dbReference type="AlphaFoldDB" id="A0A0E9XI66"/>
<protein>
    <submittedName>
        <fullName evidence="1">Uncharacterized protein</fullName>
    </submittedName>
</protein>
<reference evidence="1" key="2">
    <citation type="journal article" date="2015" name="Fish Shellfish Immunol.">
        <title>Early steps in the European eel (Anguilla anguilla)-Vibrio vulnificus interaction in the gills: Role of the RtxA13 toxin.</title>
        <authorList>
            <person name="Callol A."/>
            <person name="Pajuelo D."/>
            <person name="Ebbesson L."/>
            <person name="Teles M."/>
            <person name="MacKenzie S."/>
            <person name="Amaro C."/>
        </authorList>
    </citation>
    <scope>NUCLEOTIDE SEQUENCE</scope>
</reference>